<evidence type="ECO:0000256" key="1">
    <source>
        <dbReference type="ARBA" id="ARBA00022679"/>
    </source>
</evidence>
<dbReference type="SUPFAM" id="SSF63999">
    <property type="entry name" value="Thiamin pyrophosphokinase, catalytic domain"/>
    <property type="match status" value="1"/>
</dbReference>
<gene>
    <name evidence="7" type="ORF">IAG03_08920</name>
</gene>
<dbReference type="RefSeq" id="WP_249319774.1">
    <property type="nucleotide sequence ID" value="NZ_JACRSN010000012.1"/>
</dbReference>
<dbReference type="InterPro" id="IPR007373">
    <property type="entry name" value="Thiamin_PyroPKinase_B1-bd"/>
</dbReference>
<dbReference type="PANTHER" id="PTHR41299:SF1">
    <property type="entry name" value="THIAMINE PYROPHOSPHOKINASE"/>
    <property type="match status" value="1"/>
</dbReference>
<dbReference type="GO" id="GO:0004788">
    <property type="term" value="F:thiamine diphosphokinase activity"/>
    <property type="evidence" value="ECO:0007669"/>
    <property type="project" value="UniProtKB-UniRule"/>
</dbReference>
<dbReference type="GO" id="GO:0030975">
    <property type="term" value="F:thiamine binding"/>
    <property type="evidence" value="ECO:0007669"/>
    <property type="project" value="InterPro"/>
</dbReference>
<feature type="domain" description="Thiamin pyrophosphokinase thiamin-binding" evidence="6">
    <location>
        <begin position="127"/>
        <end position="199"/>
    </location>
</feature>
<evidence type="ECO:0000313" key="7">
    <source>
        <dbReference type="EMBL" id="MBC8534116.1"/>
    </source>
</evidence>
<dbReference type="InterPro" id="IPR053149">
    <property type="entry name" value="TPK"/>
</dbReference>
<dbReference type="NCBIfam" id="TIGR01378">
    <property type="entry name" value="thi_PPkinase"/>
    <property type="match status" value="1"/>
</dbReference>
<dbReference type="InterPro" id="IPR006282">
    <property type="entry name" value="Thi_PPkinase"/>
</dbReference>
<dbReference type="InterPro" id="IPR036371">
    <property type="entry name" value="TPK_B1-bd_sf"/>
</dbReference>
<dbReference type="InterPro" id="IPR007371">
    <property type="entry name" value="TPK_catalytic"/>
</dbReference>
<evidence type="ECO:0000256" key="2">
    <source>
        <dbReference type="ARBA" id="ARBA00022741"/>
    </source>
</evidence>
<sequence length="209" mass="22597">MKDFCAIVSGGTFSPLDEIENAAFVIACDKGYAYAAQGGIVPDLFVGDCDSYTGSLPEAIPSLELPKEKDDTDTMAAIRYAVQHGYREIVLYCALGGRLDHLLGNIQAAAFAVKHGARVKITDQNNTLYLIQNAEITFPKRPGFSLSMLSVTDTCTQVTIRGAKYPLQDATISNTFPIGVSNEWESDSVEICVGSGILMLIFSKMDHEA</sequence>
<dbReference type="GO" id="GO:0006772">
    <property type="term" value="P:thiamine metabolic process"/>
    <property type="evidence" value="ECO:0007669"/>
    <property type="project" value="UniProtKB-UniRule"/>
</dbReference>
<accession>A0A926DA82</accession>
<dbReference type="Pfam" id="PF04263">
    <property type="entry name" value="TPK_catalytic"/>
    <property type="match status" value="1"/>
</dbReference>
<protein>
    <recommendedName>
        <fullName evidence="5">Thiamine diphosphokinase</fullName>
        <ecNumber evidence="5">2.7.6.2</ecNumber>
    </recommendedName>
</protein>
<keyword evidence="1 7" id="KW-0808">Transferase</keyword>
<reference evidence="7" key="1">
    <citation type="submission" date="2020-08" db="EMBL/GenBank/DDBJ databases">
        <title>Genome public.</title>
        <authorList>
            <person name="Liu C."/>
            <person name="Sun Q."/>
        </authorList>
    </citation>
    <scope>NUCLEOTIDE SEQUENCE</scope>
    <source>
        <strain evidence="7">NSJ-40</strain>
    </source>
</reference>
<dbReference type="InterPro" id="IPR036759">
    <property type="entry name" value="TPK_catalytic_sf"/>
</dbReference>
<dbReference type="GO" id="GO:0009229">
    <property type="term" value="P:thiamine diphosphate biosynthetic process"/>
    <property type="evidence" value="ECO:0007669"/>
    <property type="project" value="InterPro"/>
</dbReference>
<evidence type="ECO:0000256" key="5">
    <source>
        <dbReference type="NCBIfam" id="TIGR01378"/>
    </source>
</evidence>
<dbReference type="PANTHER" id="PTHR41299">
    <property type="entry name" value="THIAMINE PYROPHOSPHOKINASE"/>
    <property type="match status" value="1"/>
</dbReference>
<dbReference type="EC" id="2.7.6.2" evidence="5"/>
<keyword evidence="4" id="KW-0067">ATP-binding</keyword>
<evidence type="ECO:0000259" key="6">
    <source>
        <dbReference type="SMART" id="SM00983"/>
    </source>
</evidence>
<dbReference type="CDD" id="cd07995">
    <property type="entry name" value="TPK"/>
    <property type="match status" value="1"/>
</dbReference>
<evidence type="ECO:0000256" key="3">
    <source>
        <dbReference type="ARBA" id="ARBA00022777"/>
    </source>
</evidence>
<dbReference type="AlphaFoldDB" id="A0A926DA82"/>
<evidence type="ECO:0000256" key="4">
    <source>
        <dbReference type="ARBA" id="ARBA00022840"/>
    </source>
</evidence>
<evidence type="ECO:0000313" key="8">
    <source>
        <dbReference type="Proteomes" id="UP000651482"/>
    </source>
</evidence>
<dbReference type="GO" id="GO:0016301">
    <property type="term" value="F:kinase activity"/>
    <property type="evidence" value="ECO:0007669"/>
    <property type="project" value="UniProtKB-KW"/>
</dbReference>
<dbReference type="Proteomes" id="UP000651482">
    <property type="component" value="Unassembled WGS sequence"/>
</dbReference>
<keyword evidence="2" id="KW-0547">Nucleotide-binding</keyword>
<keyword evidence="3" id="KW-0418">Kinase</keyword>
<dbReference type="GO" id="GO:0005524">
    <property type="term" value="F:ATP binding"/>
    <property type="evidence" value="ECO:0007669"/>
    <property type="project" value="UniProtKB-KW"/>
</dbReference>
<dbReference type="Pfam" id="PF04265">
    <property type="entry name" value="TPK_B1_binding"/>
    <property type="match status" value="1"/>
</dbReference>
<proteinExistence type="predicted"/>
<organism evidence="7 8">
    <name type="scientific">Yeguia hominis</name>
    <dbReference type="NCBI Taxonomy" id="2763662"/>
    <lineage>
        <taxon>Bacteria</taxon>
        <taxon>Bacillati</taxon>
        <taxon>Bacillota</taxon>
        <taxon>Clostridia</taxon>
        <taxon>Eubacteriales</taxon>
        <taxon>Yeguiaceae</taxon>
        <taxon>Yeguia</taxon>
    </lineage>
</organism>
<dbReference type="EMBL" id="JACRSN010000012">
    <property type="protein sequence ID" value="MBC8534116.1"/>
    <property type="molecule type" value="Genomic_DNA"/>
</dbReference>
<keyword evidence="8" id="KW-1185">Reference proteome</keyword>
<dbReference type="Gene3D" id="3.40.50.10240">
    <property type="entry name" value="Thiamin pyrophosphokinase, catalytic domain"/>
    <property type="match status" value="1"/>
</dbReference>
<name>A0A926DA82_9FIRM</name>
<dbReference type="SMART" id="SM00983">
    <property type="entry name" value="TPK_B1_binding"/>
    <property type="match status" value="1"/>
</dbReference>
<comment type="caution">
    <text evidence="7">The sequence shown here is derived from an EMBL/GenBank/DDBJ whole genome shotgun (WGS) entry which is preliminary data.</text>
</comment>
<dbReference type="SUPFAM" id="SSF63862">
    <property type="entry name" value="Thiamin pyrophosphokinase, substrate-binding domain"/>
    <property type="match status" value="1"/>
</dbReference>